<dbReference type="EMBL" id="PUIA01000017">
    <property type="protein sequence ID" value="PQO37111.1"/>
    <property type="molecule type" value="Genomic_DNA"/>
</dbReference>
<name>A0A2S8FYK1_9BACT</name>
<proteinExistence type="predicted"/>
<evidence type="ECO:0000313" key="2">
    <source>
        <dbReference type="Proteomes" id="UP000240009"/>
    </source>
</evidence>
<evidence type="ECO:0000313" key="1">
    <source>
        <dbReference type="EMBL" id="PQO37111.1"/>
    </source>
</evidence>
<reference evidence="1 2" key="1">
    <citation type="submission" date="2018-02" db="EMBL/GenBank/DDBJ databases">
        <title>Comparative genomes isolates from brazilian mangrove.</title>
        <authorList>
            <person name="Araujo J.E."/>
            <person name="Taketani R.G."/>
            <person name="Silva M.C.P."/>
            <person name="Loureco M.V."/>
            <person name="Andreote F.D."/>
        </authorList>
    </citation>
    <scope>NUCLEOTIDE SEQUENCE [LARGE SCALE GENOMIC DNA]</scope>
    <source>
        <strain evidence="1 2">HEX-2 MGV</strain>
    </source>
</reference>
<accession>A0A2S8FYK1</accession>
<dbReference type="OrthoDB" id="286280at2"/>
<dbReference type="AlphaFoldDB" id="A0A2S8FYK1"/>
<protein>
    <submittedName>
        <fullName evidence="1">Uncharacterized protein</fullName>
    </submittedName>
</protein>
<gene>
    <name evidence="1" type="ORF">C5Y96_08105</name>
</gene>
<sequence>MGFRVSWVASQGIAADEILRAADRQRTKKRDEILDLGWYLLELPPWVLILADGRDSYRDLGRTYAKNLSAGGRETLFFRCSDTFMKTDLRCYRDGQEAWSIIYKSDEETKEPTINGEPPQLVHEILERLRAKQVEDDGADHIYELTAEMGLTLTGFRHDTDPETDDPRPFVVLK</sequence>
<dbReference type="Proteomes" id="UP000240009">
    <property type="component" value="Unassembled WGS sequence"/>
</dbReference>
<organism evidence="1 2">
    <name type="scientific">Blastopirellula marina</name>
    <dbReference type="NCBI Taxonomy" id="124"/>
    <lineage>
        <taxon>Bacteria</taxon>
        <taxon>Pseudomonadati</taxon>
        <taxon>Planctomycetota</taxon>
        <taxon>Planctomycetia</taxon>
        <taxon>Pirellulales</taxon>
        <taxon>Pirellulaceae</taxon>
        <taxon>Blastopirellula</taxon>
    </lineage>
</organism>
<comment type="caution">
    <text evidence="1">The sequence shown here is derived from an EMBL/GenBank/DDBJ whole genome shotgun (WGS) entry which is preliminary data.</text>
</comment>
<dbReference type="RefSeq" id="WP_105351780.1">
    <property type="nucleotide sequence ID" value="NZ_PUIA01000017.1"/>
</dbReference>